<dbReference type="InterPro" id="IPR009057">
    <property type="entry name" value="Homeodomain-like_sf"/>
</dbReference>
<protein>
    <recommendedName>
        <fullName evidence="3">TetR family transcriptional regulator</fullName>
    </recommendedName>
</protein>
<dbReference type="Proteomes" id="UP001501594">
    <property type="component" value="Unassembled WGS sequence"/>
</dbReference>
<organism evidence="1 2">
    <name type="scientific">Frondihabitans peucedani</name>
    <dbReference type="NCBI Taxonomy" id="598626"/>
    <lineage>
        <taxon>Bacteria</taxon>
        <taxon>Bacillati</taxon>
        <taxon>Actinomycetota</taxon>
        <taxon>Actinomycetes</taxon>
        <taxon>Micrococcales</taxon>
        <taxon>Microbacteriaceae</taxon>
        <taxon>Frondihabitans</taxon>
    </lineage>
</organism>
<accession>A0ABP8E649</accession>
<comment type="caution">
    <text evidence="1">The sequence shown here is derived from an EMBL/GenBank/DDBJ whole genome shotgun (WGS) entry which is preliminary data.</text>
</comment>
<dbReference type="EMBL" id="BAABAU010000005">
    <property type="protein sequence ID" value="GAA4267698.1"/>
    <property type="molecule type" value="Genomic_DNA"/>
</dbReference>
<keyword evidence="2" id="KW-1185">Reference proteome</keyword>
<dbReference type="RefSeq" id="WP_344798245.1">
    <property type="nucleotide sequence ID" value="NZ_BAABAU010000005.1"/>
</dbReference>
<evidence type="ECO:0000313" key="1">
    <source>
        <dbReference type="EMBL" id="GAA4267698.1"/>
    </source>
</evidence>
<evidence type="ECO:0008006" key="3">
    <source>
        <dbReference type="Google" id="ProtNLM"/>
    </source>
</evidence>
<dbReference type="SUPFAM" id="SSF46689">
    <property type="entry name" value="Homeodomain-like"/>
    <property type="match status" value="1"/>
</dbReference>
<proteinExistence type="predicted"/>
<evidence type="ECO:0000313" key="2">
    <source>
        <dbReference type="Proteomes" id="UP001501594"/>
    </source>
</evidence>
<reference evidence="2" key="1">
    <citation type="journal article" date="2019" name="Int. J. Syst. Evol. Microbiol.">
        <title>The Global Catalogue of Microorganisms (GCM) 10K type strain sequencing project: providing services to taxonomists for standard genome sequencing and annotation.</title>
        <authorList>
            <consortium name="The Broad Institute Genomics Platform"/>
            <consortium name="The Broad Institute Genome Sequencing Center for Infectious Disease"/>
            <person name="Wu L."/>
            <person name="Ma J."/>
        </authorList>
    </citation>
    <scope>NUCLEOTIDE SEQUENCE [LARGE SCALE GENOMIC DNA]</scope>
    <source>
        <strain evidence="2">JCM 17442</strain>
    </source>
</reference>
<gene>
    <name evidence="1" type="ORF">GCM10022256_33100</name>
</gene>
<dbReference type="Gene3D" id="1.10.357.10">
    <property type="entry name" value="Tetracycline Repressor, domain 2"/>
    <property type="match status" value="1"/>
</dbReference>
<name>A0ABP8E649_9MICO</name>
<sequence length="199" mass="21816">MPRRADPTRKPELLGQILDHLTGRTLATVSFRTLAEALGVSTYVFVYHFGNRAQLVEEIVRAIVSRHDGLLAIDAGSLDEEAWREFMASSWDVVTSPRELQLHRLELEAAMLEMAQGQPSGVGRAAVARWHAFTTAWCVGRGAQPERADVEARLFTDAIYGLLYDALATGDLARVTAGYRLHVDAFAARVRDLAGIAAA</sequence>